<evidence type="ECO:0000313" key="5">
    <source>
        <dbReference type="EMBL" id="CCC69582.1"/>
    </source>
</evidence>
<dbReference type="OMA" id="FFSKRMN"/>
<evidence type="ECO:0000256" key="2">
    <source>
        <dbReference type="PROSITE-ProRule" id="PRU00176"/>
    </source>
</evidence>
<dbReference type="Gene3D" id="3.30.70.330">
    <property type="match status" value="2"/>
</dbReference>
<accession>G0VDM0</accession>
<protein>
    <recommendedName>
        <fullName evidence="4">RRM domain-containing protein</fullName>
    </recommendedName>
</protein>
<dbReference type="GeneID" id="96903163"/>
<feature type="region of interest" description="Disordered" evidence="3">
    <location>
        <begin position="1"/>
        <end position="23"/>
    </location>
</feature>
<dbReference type="SUPFAM" id="SSF54928">
    <property type="entry name" value="RNA-binding domain, RBD"/>
    <property type="match status" value="2"/>
</dbReference>
<dbReference type="HOGENOM" id="CLU_068713_0_0_1"/>
<dbReference type="SMART" id="SM00360">
    <property type="entry name" value="RRM"/>
    <property type="match status" value="2"/>
</dbReference>
<keyword evidence="1 2" id="KW-0694">RNA-binding</keyword>
<keyword evidence="6" id="KW-1185">Reference proteome</keyword>
<dbReference type="Proteomes" id="UP000001640">
    <property type="component" value="Chromosome 3"/>
</dbReference>
<evidence type="ECO:0000259" key="4">
    <source>
        <dbReference type="PROSITE" id="PS50102"/>
    </source>
</evidence>
<feature type="compositionally biased region" description="Gly residues" evidence="3">
    <location>
        <begin position="128"/>
        <end position="150"/>
    </location>
</feature>
<dbReference type="GO" id="GO:0045947">
    <property type="term" value="P:negative regulation of translational initiation"/>
    <property type="evidence" value="ECO:0007669"/>
    <property type="project" value="EnsemblFungi"/>
</dbReference>
<sequence length="287" mass="32117">MSTTAAETTIPATNVETGSEISGPAIVTGPIRTSHNPDTTVFIGNVAHETTKEELENVFEAEYPDVRVEMPVKEHTGAHVSASKHAFAIFPTTIDFDAIKEKYDTTTLHEREIHIKRVRNLEPRRGGFRGGRGGFRGRGAFRGGRGGFNGGASRPFQKKEKIPLDQMERSKDTLYVNNLPYSATKEELAELFGTKPELVVLPKRRMRDETTKKVVFSETLNRGIAFITFENLSGDIADKREEFQGKTLEERELVVDVAVVKPKREEHVEEAHPDAEESHEEAQTENE</sequence>
<gene>
    <name evidence="5" type="primary">NCAS0C05920</name>
    <name evidence="5" type="ordered locus">NCAS_0C05920</name>
</gene>
<evidence type="ECO:0000313" key="6">
    <source>
        <dbReference type="Proteomes" id="UP000001640"/>
    </source>
</evidence>
<evidence type="ECO:0000256" key="3">
    <source>
        <dbReference type="SAM" id="MobiDB-lite"/>
    </source>
</evidence>
<dbReference type="eggNOG" id="ENOG502QTE4">
    <property type="taxonomic scope" value="Eukaryota"/>
</dbReference>
<dbReference type="STRING" id="1064592.G0VDM0"/>
<dbReference type="InParanoid" id="G0VDM0"/>
<feature type="region of interest" description="Disordered" evidence="3">
    <location>
        <begin position="124"/>
        <end position="159"/>
    </location>
</feature>
<dbReference type="GO" id="GO:0031370">
    <property type="term" value="F:eukaryotic initiation factor 4G binding"/>
    <property type="evidence" value="ECO:0007669"/>
    <property type="project" value="EnsemblFungi"/>
</dbReference>
<dbReference type="CDD" id="cd00590">
    <property type="entry name" value="RRM_SF"/>
    <property type="match status" value="1"/>
</dbReference>
<dbReference type="PROSITE" id="PS50102">
    <property type="entry name" value="RRM"/>
    <property type="match status" value="2"/>
</dbReference>
<feature type="region of interest" description="Disordered" evidence="3">
    <location>
        <begin position="263"/>
        <end position="287"/>
    </location>
</feature>
<dbReference type="InterPro" id="IPR035979">
    <property type="entry name" value="RBD_domain_sf"/>
</dbReference>
<dbReference type="InterPro" id="IPR050374">
    <property type="entry name" value="RRT5_SRSF_SR"/>
</dbReference>
<feature type="domain" description="RRM" evidence="4">
    <location>
        <begin position="39"/>
        <end position="120"/>
    </location>
</feature>
<feature type="domain" description="RRM" evidence="4">
    <location>
        <begin position="172"/>
        <end position="260"/>
    </location>
</feature>
<name>G0VDM0_NAUCA</name>
<dbReference type="InterPro" id="IPR000504">
    <property type="entry name" value="RRM_dom"/>
</dbReference>
<dbReference type="GO" id="GO:0005730">
    <property type="term" value="C:nucleolus"/>
    <property type="evidence" value="ECO:0007669"/>
    <property type="project" value="EnsemblFungi"/>
</dbReference>
<dbReference type="OrthoDB" id="439808at2759"/>
<evidence type="ECO:0000256" key="1">
    <source>
        <dbReference type="ARBA" id="ARBA00022884"/>
    </source>
</evidence>
<dbReference type="FunCoup" id="G0VDM0">
    <property type="interactions" value="720"/>
</dbReference>
<dbReference type="GO" id="GO:0032055">
    <property type="term" value="P:negative regulation of translation in response to stress"/>
    <property type="evidence" value="ECO:0007669"/>
    <property type="project" value="EnsemblFungi"/>
</dbReference>
<dbReference type="RefSeq" id="XP_003675946.1">
    <property type="nucleotide sequence ID" value="XM_003675898.1"/>
</dbReference>
<dbReference type="PANTHER" id="PTHR23003:SF56">
    <property type="entry name" value="RIBONUCLEOPROTEIN 1-RELATED"/>
    <property type="match status" value="1"/>
</dbReference>
<feature type="compositionally biased region" description="Polar residues" evidence="3">
    <location>
        <begin position="1"/>
        <end position="20"/>
    </location>
</feature>
<dbReference type="GO" id="GO:0035617">
    <property type="term" value="P:stress granule disassembly"/>
    <property type="evidence" value="ECO:0007669"/>
    <property type="project" value="EnsemblFungi"/>
</dbReference>
<reference evidence="5 6" key="1">
    <citation type="journal article" date="2011" name="Proc. Natl. Acad. Sci. U.S.A.">
        <title>Evolutionary erosion of yeast sex chromosomes by mating-type switching accidents.</title>
        <authorList>
            <person name="Gordon J.L."/>
            <person name="Armisen D."/>
            <person name="Proux-Wera E."/>
            <person name="Oheigeartaigh S.S."/>
            <person name="Byrne K.P."/>
            <person name="Wolfe K.H."/>
        </authorList>
    </citation>
    <scope>NUCLEOTIDE SEQUENCE [LARGE SCALE GENOMIC DNA]</scope>
    <source>
        <strain evidence="6">ATCC 76901 / BCRC 22586 / CBS 4309 / NBRC 1992 / NRRL Y-12630</strain>
    </source>
</reference>
<proteinExistence type="predicted"/>
<dbReference type="KEGG" id="ncs:NCAS_0C05920"/>
<dbReference type="GO" id="GO:0048027">
    <property type="term" value="F:mRNA 5'-UTR binding"/>
    <property type="evidence" value="ECO:0007669"/>
    <property type="project" value="EnsemblFungi"/>
</dbReference>
<dbReference type="EMBL" id="HE576754">
    <property type="protein sequence ID" value="CCC69582.1"/>
    <property type="molecule type" value="Genomic_DNA"/>
</dbReference>
<dbReference type="GO" id="GO:0010494">
    <property type="term" value="C:cytoplasmic stress granule"/>
    <property type="evidence" value="ECO:0007669"/>
    <property type="project" value="EnsemblFungi"/>
</dbReference>
<dbReference type="Pfam" id="PF00076">
    <property type="entry name" value="RRM_1"/>
    <property type="match status" value="2"/>
</dbReference>
<dbReference type="PANTHER" id="PTHR23003">
    <property type="entry name" value="RNA RECOGNITION MOTIF RRM DOMAIN CONTAINING PROTEIN"/>
    <property type="match status" value="1"/>
</dbReference>
<reference key="2">
    <citation type="submission" date="2011-08" db="EMBL/GenBank/DDBJ databases">
        <title>Genome sequence of Naumovozyma castellii.</title>
        <authorList>
            <person name="Gordon J.L."/>
            <person name="Armisen D."/>
            <person name="Proux-Wera E."/>
            <person name="OhEigeartaigh S.S."/>
            <person name="Byrne K.P."/>
            <person name="Wolfe K.H."/>
        </authorList>
    </citation>
    <scope>NUCLEOTIDE SEQUENCE</scope>
    <source>
        <strain>Type strain:CBS 4309</strain>
    </source>
</reference>
<organism evidence="5 6">
    <name type="scientific">Naumovozyma castellii</name>
    <name type="common">Yeast</name>
    <name type="synonym">Saccharomyces castellii</name>
    <dbReference type="NCBI Taxonomy" id="27288"/>
    <lineage>
        <taxon>Eukaryota</taxon>
        <taxon>Fungi</taxon>
        <taxon>Dikarya</taxon>
        <taxon>Ascomycota</taxon>
        <taxon>Saccharomycotina</taxon>
        <taxon>Saccharomycetes</taxon>
        <taxon>Saccharomycetales</taxon>
        <taxon>Saccharomycetaceae</taxon>
        <taxon>Naumovozyma</taxon>
    </lineage>
</organism>
<dbReference type="AlphaFoldDB" id="G0VDM0"/>
<dbReference type="InterPro" id="IPR012677">
    <property type="entry name" value="Nucleotide-bd_a/b_plait_sf"/>
</dbReference>
<dbReference type="GO" id="GO:1990904">
    <property type="term" value="C:ribonucleoprotein complex"/>
    <property type="evidence" value="ECO:0007669"/>
    <property type="project" value="TreeGrafter"/>
</dbReference>
<dbReference type="GO" id="GO:0000932">
    <property type="term" value="C:P-body"/>
    <property type="evidence" value="ECO:0007669"/>
    <property type="project" value="EnsemblFungi"/>
</dbReference>